<evidence type="ECO:0000313" key="8">
    <source>
        <dbReference type="EMBL" id="KAK7231816.1"/>
    </source>
</evidence>
<name>A0ABR1FJ41_AURAN</name>
<dbReference type="PANTHER" id="PTHR11102:SF160">
    <property type="entry name" value="ERAD-ASSOCIATED E3 UBIQUITIN-PROTEIN LIGASE COMPONENT HRD3"/>
    <property type="match status" value="1"/>
</dbReference>
<sequence>MGDWRDKRDEYQALKSRRKARQALKACGICGEPSTFNCVCGTIAYCSQACKTVDWRDRGHREACERIRDADAAAPSPPPAAVVYGPAPRSDADEARAIAQGAREAAAAAPGEPAPEPLSPRYGSRCPICREAWDVNVGSSFRVCCAMNVCVACAPPHLATARARSAARAAAPEAFLAALRRRAGEGSAAALYQLGQVHRAGALGLARDAPSKGRRALRASDLGEVEATVALAYALHVGDGVARDDERALELCRAAADWGHAGAVRLRHDALAPAKFEAAFAYYVHSAHQGFTLAEFYVGRYLHLGLAVDRDLGGEAMLATARPARREAARGAANAHAGDMEELWDLHAHDLEELEDSHATDLADAVRATLELKDSHAREIADAVEVRHADPRGGPRPRARARAR</sequence>
<proteinExistence type="inferred from homology"/>
<dbReference type="Gene3D" id="6.10.140.2220">
    <property type="match status" value="1"/>
</dbReference>
<keyword evidence="1" id="KW-0479">Metal-binding</keyword>
<dbReference type="InterPro" id="IPR002893">
    <property type="entry name" value="Znf_MYND"/>
</dbReference>
<keyword evidence="2 5" id="KW-0863">Zinc-finger</keyword>
<evidence type="ECO:0000256" key="1">
    <source>
        <dbReference type="ARBA" id="ARBA00022723"/>
    </source>
</evidence>
<dbReference type="InterPro" id="IPR011990">
    <property type="entry name" value="TPR-like_helical_dom_sf"/>
</dbReference>
<organism evidence="8 9">
    <name type="scientific">Aureococcus anophagefferens</name>
    <name type="common">Harmful bloom alga</name>
    <dbReference type="NCBI Taxonomy" id="44056"/>
    <lineage>
        <taxon>Eukaryota</taxon>
        <taxon>Sar</taxon>
        <taxon>Stramenopiles</taxon>
        <taxon>Ochrophyta</taxon>
        <taxon>Pelagophyceae</taxon>
        <taxon>Pelagomonadales</taxon>
        <taxon>Pelagomonadaceae</taxon>
        <taxon>Aureococcus</taxon>
    </lineage>
</organism>
<evidence type="ECO:0000259" key="7">
    <source>
        <dbReference type="PROSITE" id="PS50865"/>
    </source>
</evidence>
<gene>
    <name evidence="8" type="ORF">SO694_00082048</name>
</gene>
<dbReference type="PROSITE" id="PS01360">
    <property type="entry name" value="ZF_MYND_1"/>
    <property type="match status" value="1"/>
</dbReference>
<evidence type="ECO:0000256" key="6">
    <source>
        <dbReference type="SAM" id="MobiDB-lite"/>
    </source>
</evidence>
<evidence type="ECO:0000313" key="9">
    <source>
        <dbReference type="Proteomes" id="UP001363151"/>
    </source>
</evidence>
<protein>
    <recommendedName>
        <fullName evidence="7">MYND-type domain-containing protein</fullName>
    </recommendedName>
</protein>
<evidence type="ECO:0000256" key="5">
    <source>
        <dbReference type="PROSITE-ProRule" id="PRU00134"/>
    </source>
</evidence>
<feature type="compositionally biased region" description="Low complexity" evidence="6">
    <location>
        <begin position="97"/>
        <end position="111"/>
    </location>
</feature>
<dbReference type="Pfam" id="PF01753">
    <property type="entry name" value="zf-MYND"/>
    <property type="match status" value="1"/>
</dbReference>
<dbReference type="SUPFAM" id="SSF81901">
    <property type="entry name" value="HCP-like"/>
    <property type="match status" value="1"/>
</dbReference>
<keyword evidence="9" id="KW-1185">Reference proteome</keyword>
<feature type="compositionally biased region" description="Basic residues" evidence="6">
    <location>
        <begin position="395"/>
        <end position="404"/>
    </location>
</feature>
<accession>A0ABR1FJ41</accession>
<dbReference type="InterPro" id="IPR050767">
    <property type="entry name" value="Sel1_AlgK"/>
</dbReference>
<comment type="similarity">
    <text evidence="4">Belongs to the sel-1 family.</text>
</comment>
<feature type="region of interest" description="Disordered" evidence="6">
    <location>
        <begin position="93"/>
        <end position="119"/>
    </location>
</feature>
<dbReference type="SUPFAM" id="SSF144232">
    <property type="entry name" value="HIT/MYND zinc finger-like"/>
    <property type="match status" value="1"/>
</dbReference>
<dbReference type="InterPro" id="IPR006597">
    <property type="entry name" value="Sel1-like"/>
</dbReference>
<comment type="caution">
    <text evidence="8">The sequence shown here is derived from an EMBL/GenBank/DDBJ whole genome shotgun (WGS) entry which is preliminary data.</text>
</comment>
<dbReference type="EMBL" id="JBBJCI010000373">
    <property type="protein sequence ID" value="KAK7231816.1"/>
    <property type="molecule type" value="Genomic_DNA"/>
</dbReference>
<feature type="compositionally biased region" description="Basic and acidic residues" evidence="6">
    <location>
        <begin position="383"/>
        <end position="393"/>
    </location>
</feature>
<dbReference type="Gene3D" id="1.25.40.10">
    <property type="entry name" value="Tetratricopeptide repeat domain"/>
    <property type="match status" value="1"/>
</dbReference>
<dbReference type="PANTHER" id="PTHR11102">
    <property type="entry name" value="SEL-1-LIKE PROTEIN"/>
    <property type="match status" value="1"/>
</dbReference>
<dbReference type="SMART" id="SM00671">
    <property type="entry name" value="SEL1"/>
    <property type="match status" value="2"/>
</dbReference>
<feature type="domain" description="MYND-type" evidence="7">
    <location>
        <begin position="27"/>
        <end position="64"/>
    </location>
</feature>
<dbReference type="Proteomes" id="UP001363151">
    <property type="component" value="Unassembled WGS sequence"/>
</dbReference>
<reference evidence="8 9" key="1">
    <citation type="submission" date="2024-03" db="EMBL/GenBank/DDBJ databases">
        <title>Aureococcus anophagefferens CCMP1851 and Kratosvirus quantuckense: Draft genome of a second virus-susceptible host strain in the model system.</title>
        <authorList>
            <person name="Chase E."/>
            <person name="Truchon A.R."/>
            <person name="Schepens W."/>
            <person name="Wilhelm S.W."/>
        </authorList>
    </citation>
    <scope>NUCLEOTIDE SEQUENCE [LARGE SCALE GENOMIC DNA]</scope>
    <source>
        <strain evidence="8 9">CCMP1851</strain>
    </source>
</reference>
<evidence type="ECO:0000256" key="2">
    <source>
        <dbReference type="ARBA" id="ARBA00022771"/>
    </source>
</evidence>
<evidence type="ECO:0000256" key="3">
    <source>
        <dbReference type="ARBA" id="ARBA00022833"/>
    </source>
</evidence>
<evidence type="ECO:0000256" key="4">
    <source>
        <dbReference type="ARBA" id="ARBA00038101"/>
    </source>
</evidence>
<feature type="region of interest" description="Disordered" evidence="6">
    <location>
        <begin position="383"/>
        <end position="404"/>
    </location>
</feature>
<dbReference type="PROSITE" id="PS50865">
    <property type="entry name" value="ZF_MYND_2"/>
    <property type="match status" value="1"/>
</dbReference>
<keyword evidence="3" id="KW-0862">Zinc</keyword>